<dbReference type="PANTHER" id="PTHR30033">
    <property type="entry name" value="FLAGELLAR HOOK-ASSOCIATED PROTEIN 1"/>
    <property type="match status" value="1"/>
</dbReference>
<dbReference type="GO" id="GO:0009424">
    <property type="term" value="C:bacterial-type flagellum hook"/>
    <property type="evidence" value="ECO:0007669"/>
    <property type="project" value="InterPro"/>
</dbReference>
<gene>
    <name evidence="9" type="primary">flgK</name>
    <name evidence="9" type="ORF">AWJ14_18955</name>
</gene>
<evidence type="ECO:0000259" key="8">
    <source>
        <dbReference type="Pfam" id="PF22638"/>
    </source>
</evidence>
<dbReference type="STRING" id="1480615.AWJ14_18955"/>
<dbReference type="Pfam" id="PF06429">
    <property type="entry name" value="Flg_bbr_C"/>
    <property type="match status" value="1"/>
</dbReference>
<dbReference type="InterPro" id="IPR002371">
    <property type="entry name" value="FlgK"/>
</dbReference>
<feature type="domain" description="Flagellar hook-associated protein FlgK helical" evidence="8">
    <location>
        <begin position="86"/>
        <end position="308"/>
    </location>
</feature>
<evidence type="ECO:0000256" key="1">
    <source>
        <dbReference type="ARBA" id="ARBA00004365"/>
    </source>
</evidence>
<proteinExistence type="inferred from homology"/>
<dbReference type="SUPFAM" id="SSF64518">
    <property type="entry name" value="Phase 1 flagellin"/>
    <property type="match status" value="1"/>
</dbReference>
<evidence type="ECO:0000256" key="6">
    <source>
        <dbReference type="ARBA" id="ARBA00023143"/>
    </source>
</evidence>
<evidence type="ECO:0000256" key="5">
    <source>
        <dbReference type="ARBA" id="ARBA00022525"/>
    </source>
</evidence>
<dbReference type="PANTHER" id="PTHR30033:SF1">
    <property type="entry name" value="FLAGELLAR HOOK-ASSOCIATED PROTEIN 1"/>
    <property type="match status" value="1"/>
</dbReference>
<dbReference type="RefSeq" id="WP_066181891.1">
    <property type="nucleotide sequence ID" value="NZ_LQZT01000042.1"/>
</dbReference>
<dbReference type="OrthoDB" id="7181295at2"/>
<evidence type="ECO:0000313" key="9">
    <source>
        <dbReference type="EMBL" id="OCW56180.1"/>
    </source>
</evidence>
<keyword evidence="9" id="KW-0282">Flagellum</keyword>
<comment type="subcellular location">
    <subcellularLocation>
        <location evidence="1">Bacterial flagellum</location>
    </subcellularLocation>
    <subcellularLocation>
        <location evidence="2">Secreted</location>
    </subcellularLocation>
</comment>
<keyword evidence="6" id="KW-0975">Bacterial flagellum</keyword>
<protein>
    <recommendedName>
        <fullName evidence="4">Flagellar hook-associated protein 1</fullName>
    </recommendedName>
</protein>
<sequence>MSLSSAISSAQTSLSNYATQTSILARNISNASNLDYSRRAAILSTSTVGAQVVSIQRAQDEGLFRKTITSMSVASGQQTLLSGLSDLKNIFGGNDYESSPASLIAGMRDTLASYAAKPGESTLAQTAIADANTVAMGLRDASAAVQNVRYQSDQEISRQVHTLNELLSRFEANNKAVYSGTQTGRDVSAELDERDALLKGISEIVGVTTVTRDGNDMSLYTSDGTTLFETSARQVTFKASSGFAAGIAGNSIYIDGVALSAGTGATTTSRGSLQSLLQIRDVYAPTMQEQLDEIARGLITTFAETDQSAVPTLPDAPGLFTWVGGTVPPAGTIVPGIAATITVNPALVQSQGGNPQLLRDGGINGAAYVANADGSAGYSSLLDSYVLALDTPMAFDPDAELSSSLSLVDFAADSVGWLELNRSEANSAQVTREATRFRTSEALSNETGVSLDEEMSILLELEQTYKASARLISVVDEMLKALLAAAG</sequence>
<dbReference type="EMBL" id="LQZT01000042">
    <property type="protein sequence ID" value="OCW56180.1"/>
    <property type="molecule type" value="Genomic_DNA"/>
</dbReference>
<comment type="caution">
    <text evidence="9">The sequence shown here is derived from an EMBL/GenBank/DDBJ whole genome shotgun (WGS) entry which is preliminary data.</text>
</comment>
<keyword evidence="10" id="KW-1185">Reference proteome</keyword>
<evidence type="ECO:0000256" key="3">
    <source>
        <dbReference type="ARBA" id="ARBA00009677"/>
    </source>
</evidence>
<dbReference type="GO" id="GO:0044780">
    <property type="term" value="P:bacterial-type flagellum assembly"/>
    <property type="evidence" value="ECO:0007669"/>
    <property type="project" value="InterPro"/>
</dbReference>
<reference evidence="9 10" key="1">
    <citation type="submission" date="2015-12" db="EMBL/GenBank/DDBJ databases">
        <authorList>
            <person name="Shamseldin A."/>
            <person name="Moawad H."/>
            <person name="Abd El-Rahim W.M."/>
            <person name="Sadowsky M.J."/>
        </authorList>
    </citation>
    <scope>NUCLEOTIDE SEQUENCE [LARGE SCALE GENOMIC DNA]</scope>
    <source>
        <strain evidence="9 10">JC234</strain>
    </source>
</reference>
<feature type="domain" description="Flagellar basal-body/hook protein C-terminal" evidence="7">
    <location>
        <begin position="447"/>
        <end position="483"/>
    </location>
</feature>
<dbReference type="Proteomes" id="UP000094795">
    <property type="component" value="Unassembled WGS sequence"/>
</dbReference>
<evidence type="ECO:0000259" key="7">
    <source>
        <dbReference type="Pfam" id="PF06429"/>
    </source>
</evidence>
<evidence type="ECO:0000256" key="2">
    <source>
        <dbReference type="ARBA" id="ARBA00004613"/>
    </source>
</evidence>
<dbReference type="GO" id="GO:0005576">
    <property type="term" value="C:extracellular region"/>
    <property type="evidence" value="ECO:0007669"/>
    <property type="project" value="UniProtKB-SubCell"/>
</dbReference>
<evidence type="ECO:0000256" key="4">
    <source>
        <dbReference type="ARBA" id="ARBA00016244"/>
    </source>
</evidence>
<name>A0A1C1YS39_9HYPH</name>
<keyword evidence="5" id="KW-0964">Secreted</keyword>
<keyword evidence="9" id="KW-0969">Cilium</keyword>
<organism evidence="9 10">
    <name type="scientific">Hoeflea olei</name>
    <dbReference type="NCBI Taxonomy" id="1480615"/>
    <lineage>
        <taxon>Bacteria</taxon>
        <taxon>Pseudomonadati</taxon>
        <taxon>Pseudomonadota</taxon>
        <taxon>Alphaproteobacteria</taxon>
        <taxon>Hyphomicrobiales</taxon>
        <taxon>Rhizobiaceae</taxon>
        <taxon>Hoeflea</taxon>
    </lineage>
</organism>
<dbReference type="Pfam" id="PF22638">
    <property type="entry name" value="FlgK_D1"/>
    <property type="match status" value="1"/>
</dbReference>
<keyword evidence="9" id="KW-0966">Cell projection</keyword>
<dbReference type="NCBIfam" id="TIGR02492">
    <property type="entry name" value="flgK_ends"/>
    <property type="match status" value="1"/>
</dbReference>
<accession>A0A1C1YS39</accession>
<dbReference type="InterPro" id="IPR053927">
    <property type="entry name" value="FlgK_helical"/>
</dbReference>
<comment type="similarity">
    <text evidence="3">Belongs to the flagella basal body rod proteins family.</text>
</comment>
<evidence type="ECO:0000313" key="10">
    <source>
        <dbReference type="Proteomes" id="UP000094795"/>
    </source>
</evidence>
<dbReference type="AlphaFoldDB" id="A0A1C1YS39"/>
<dbReference type="InterPro" id="IPR010930">
    <property type="entry name" value="Flg_bb/hook_C_dom"/>
</dbReference>
<dbReference type="GO" id="GO:0005198">
    <property type="term" value="F:structural molecule activity"/>
    <property type="evidence" value="ECO:0007669"/>
    <property type="project" value="InterPro"/>
</dbReference>